<evidence type="ECO:0000313" key="2">
    <source>
        <dbReference type="EMBL" id="MFC6905895.1"/>
    </source>
</evidence>
<evidence type="ECO:0000259" key="1">
    <source>
        <dbReference type="Pfam" id="PF24035"/>
    </source>
</evidence>
<comment type="caution">
    <text evidence="2">The sequence shown here is derived from an EMBL/GenBank/DDBJ whole genome shotgun (WGS) entry which is preliminary data.</text>
</comment>
<name>A0ABD5V9N2_9EURY</name>
<dbReference type="RefSeq" id="WP_340604427.1">
    <property type="nucleotide sequence ID" value="NZ_JBBMXV010000003.1"/>
</dbReference>
<keyword evidence="3" id="KW-1185">Reference proteome</keyword>
<dbReference type="Proteomes" id="UP001596312">
    <property type="component" value="Unassembled WGS sequence"/>
</dbReference>
<proteinExistence type="predicted"/>
<protein>
    <recommendedName>
        <fullName evidence="1">DUF7344 domain-containing protein</fullName>
    </recommendedName>
</protein>
<organism evidence="2 3">
    <name type="scientific">Halalkalicoccus tibetensis</name>
    <dbReference type="NCBI Taxonomy" id="175632"/>
    <lineage>
        <taxon>Archaea</taxon>
        <taxon>Methanobacteriati</taxon>
        <taxon>Methanobacteriota</taxon>
        <taxon>Stenosarchaea group</taxon>
        <taxon>Halobacteria</taxon>
        <taxon>Halobacteriales</taxon>
        <taxon>Halococcaceae</taxon>
        <taxon>Halalkalicoccus</taxon>
    </lineage>
</organism>
<dbReference type="EMBL" id="JBHSXQ010000003">
    <property type="protein sequence ID" value="MFC6905895.1"/>
    <property type="molecule type" value="Genomic_DNA"/>
</dbReference>
<dbReference type="Pfam" id="PF24035">
    <property type="entry name" value="DUF7344"/>
    <property type="match status" value="1"/>
</dbReference>
<feature type="domain" description="DUF7344" evidence="1">
    <location>
        <begin position="39"/>
        <end position="114"/>
    </location>
</feature>
<evidence type="ECO:0000313" key="3">
    <source>
        <dbReference type="Proteomes" id="UP001596312"/>
    </source>
</evidence>
<sequence>MSQSTDTAKRAGRLLLKSAEIGRDEGIEPPSDVVVDAVKDPLRQETLLYVFDANTDVSRNALADHLADWDLEADDGSVSDEDRERMRVLLHHKHLPQLVGADLVEYDQEDGTIELTEYGRKLASTC</sequence>
<reference evidence="2 3" key="1">
    <citation type="journal article" date="2019" name="Int. J. Syst. Evol. Microbiol.">
        <title>The Global Catalogue of Microorganisms (GCM) 10K type strain sequencing project: providing services to taxonomists for standard genome sequencing and annotation.</title>
        <authorList>
            <consortium name="The Broad Institute Genomics Platform"/>
            <consortium name="The Broad Institute Genome Sequencing Center for Infectious Disease"/>
            <person name="Wu L."/>
            <person name="Ma J."/>
        </authorList>
    </citation>
    <scope>NUCLEOTIDE SEQUENCE [LARGE SCALE GENOMIC DNA]</scope>
    <source>
        <strain evidence="2 3">CGMCC 1.3240</strain>
    </source>
</reference>
<accession>A0ABD5V9N2</accession>
<dbReference type="AlphaFoldDB" id="A0ABD5V9N2"/>
<gene>
    <name evidence="2" type="ORF">ACFQGH_11905</name>
</gene>
<dbReference type="InterPro" id="IPR055768">
    <property type="entry name" value="DUF7344"/>
</dbReference>